<dbReference type="EMBL" id="JANAVB010028196">
    <property type="protein sequence ID" value="KAJ6816549.1"/>
    <property type="molecule type" value="Genomic_DNA"/>
</dbReference>
<evidence type="ECO:0000259" key="14">
    <source>
        <dbReference type="PROSITE" id="PS50089"/>
    </source>
</evidence>
<evidence type="ECO:0000313" key="15">
    <source>
        <dbReference type="EMBL" id="KAJ6816549.1"/>
    </source>
</evidence>
<dbReference type="FunFam" id="1.10.1170.10:FF:000002">
    <property type="entry name" value="Baculoviral IAP repeat containing 7"/>
    <property type="match status" value="1"/>
</dbReference>
<dbReference type="Pfam" id="PF13920">
    <property type="entry name" value="zf-C3HC4_3"/>
    <property type="match status" value="1"/>
</dbReference>
<proteinExistence type="predicted"/>
<dbReference type="SUPFAM" id="SSF57850">
    <property type="entry name" value="RING/U-box"/>
    <property type="match status" value="1"/>
</dbReference>
<keyword evidence="8" id="KW-0833">Ubl conjugation pathway</keyword>
<dbReference type="CDD" id="cd23145">
    <property type="entry name" value="RING-HC_SPL2-like"/>
    <property type="match status" value="1"/>
</dbReference>
<keyword evidence="4" id="KW-0808">Transferase</keyword>
<dbReference type="GO" id="GO:0016567">
    <property type="term" value="P:protein ubiquitination"/>
    <property type="evidence" value="ECO:0007669"/>
    <property type="project" value="InterPro"/>
</dbReference>
<keyword evidence="7 12" id="KW-0863">Zinc-finger</keyword>
<sequence length="373" mass="40828">MSSRDDSPAATLASAAAALDGAVVGVALAICAASSWAGYFSTSAALRRIAAAPSPRISDLRSLLPASDSDEDRDGPLVVVRGAVSALKDQIVSQSSGERGVIVQHTQTFLYNEWRGVFGWSYDLCTFIGRTWKGPRSCSVRSVPFVLVDGGRWPHSGTVHVSLDGSSHPLPLTTVYHHLHPVQATPYTFIQAMFGKGYAVGVLDEEKILRVGEEITAVGICRTQHGTLEIKSCPELPCFLSNMTKDEIEADLADKTSILFWSSVVLGTVSISILSYAVVRNWRRWKSWRQSRRQNQELHDDAQVLSSSDNESQDVPDGQLCIICLMRRRRSAFVPCGHLVCCPSCAMSVELDSSPKCPMCRQHIRSSIRIYDS</sequence>
<feature type="domain" description="RING-type" evidence="14">
    <location>
        <begin position="321"/>
        <end position="361"/>
    </location>
</feature>
<comment type="catalytic activity">
    <reaction evidence="1">
        <text>S-ubiquitinyl-[E2 ubiquitin-conjugating enzyme]-L-cysteine + [acceptor protein]-L-lysine = [E2 ubiquitin-conjugating enzyme]-L-cysteine + N(6)-ubiquitinyl-[acceptor protein]-L-lysine.</text>
        <dbReference type="EC" id="2.3.2.27"/>
    </reaction>
</comment>
<dbReference type="InterPro" id="IPR001841">
    <property type="entry name" value="Znf_RING"/>
</dbReference>
<keyword evidence="10 13" id="KW-1133">Transmembrane helix</keyword>
<evidence type="ECO:0000256" key="1">
    <source>
        <dbReference type="ARBA" id="ARBA00000900"/>
    </source>
</evidence>
<comment type="subcellular location">
    <subcellularLocation>
        <location evidence="2">Membrane</location>
        <topology evidence="2">Multi-pass membrane protein</topology>
    </subcellularLocation>
</comment>
<evidence type="ECO:0000256" key="13">
    <source>
        <dbReference type="SAM" id="Phobius"/>
    </source>
</evidence>
<dbReference type="InterPro" id="IPR013083">
    <property type="entry name" value="Znf_RING/FYVE/PHD"/>
</dbReference>
<evidence type="ECO:0000256" key="3">
    <source>
        <dbReference type="ARBA" id="ARBA00012483"/>
    </source>
</evidence>
<dbReference type="Proteomes" id="UP001140949">
    <property type="component" value="Unassembled WGS sequence"/>
</dbReference>
<dbReference type="GO" id="GO:0016020">
    <property type="term" value="C:membrane"/>
    <property type="evidence" value="ECO:0007669"/>
    <property type="project" value="UniProtKB-SubCell"/>
</dbReference>
<evidence type="ECO:0000256" key="4">
    <source>
        <dbReference type="ARBA" id="ARBA00022679"/>
    </source>
</evidence>
<dbReference type="InterPro" id="IPR044247">
    <property type="entry name" value="SPL2-like"/>
</dbReference>
<dbReference type="EC" id="2.3.2.27" evidence="3"/>
<evidence type="ECO:0000256" key="7">
    <source>
        <dbReference type="ARBA" id="ARBA00022771"/>
    </source>
</evidence>
<gene>
    <name evidence="15" type="ORF">M6B38_414605</name>
</gene>
<evidence type="ECO:0000256" key="5">
    <source>
        <dbReference type="ARBA" id="ARBA00022692"/>
    </source>
</evidence>
<evidence type="ECO:0000256" key="6">
    <source>
        <dbReference type="ARBA" id="ARBA00022723"/>
    </source>
</evidence>
<comment type="caution">
    <text evidence="15">The sequence shown here is derived from an EMBL/GenBank/DDBJ whole genome shotgun (WGS) entry which is preliminary data.</text>
</comment>
<keyword evidence="6" id="KW-0479">Metal-binding</keyword>
<evidence type="ECO:0000256" key="12">
    <source>
        <dbReference type="PROSITE-ProRule" id="PRU00175"/>
    </source>
</evidence>
<dbReference type="Gene3D" id="3.30.40.10">
    <property type="entry name" value="Zinc/RING finger domain, C3HC4 (zinc finger)"/>
    <property type="match status" value="1"/>
</dbReference>
<reference evidence="15" key="2">
    <citation type="submission" date="2023-04" db="EMBL/GenBank/DDBJ databases">
        <authorList>
            <person name="Bruccoleri R.E."/>
            <person name="Oakeley E.J."/>
            <person name="Faust A.-M."/>
            <person name="Dessus-Babus S."/>
            <person name="Altorfer M."/>
            <person name="Burckhardt D."/>
            <person name="Oertli M."/>
            <person name="Naumann U."/>
            <person name="Petersen F."/>
            <person name="Wong J."/>
        </authorList>
    </citation>
    <scope>NUCLEOTIDE SEQUENCE</scope>
    <source>
        <strain evidence="15">GSM-AAB239-AS_SAM_17_03QT</strain>
        <tissue evidence="15">Leaf</tissue>
    </source>
</reference>
<evidence type="ECO:0000313" key="16">
    <source>
        <dbReference type="Proteomes" id="UP001140949"/>
    </source>
</evidence>
<evidence type="ECO:0000256" key="9">
    <source>
        <dbReference type="ARBA" id="ARBA00022833"/>
    </source>
</evidence>
<keyword evidence="9" id="KW-0862">Zinc</keyword>
<keyword evidence="5 13" id="KW-0812">Transmembrane</keyword>
<dbReference type="PANTHER" id="PTHR47355">
    <property type="entry name" value="E3 UBIQUITIN-PROTEIN LIGASE SPL2"/>
    <property type="match status" value="1"/>
</dbReference>
<accession>A0AAX6FJN5</accession>
<dbReference type="Pfam" id="PF12483">
    <property type="entry name" value="GIDE"/>
    <property type="match status" value="1"/>
</dbReference>
<evidence type="ECO:0000256" key="10">
    <source>
        <dbReference type="ARBA" id="ARBA00022989"/>
    </source>
</evidence>
<organism evidence="15 16">
    <name type="scientific">Iris pallida</name>
    <name type="common">Sweet iris</name>
    <dbReference type="NCBI Taxonomy" id="29817"/>
    <lineage>
        <taxon>Eukaryota</taxon>
        <taxon>Viridiplantae</taxon>
        <taxon>Streptophyta</taxon>
        <taxon>Embryophyta</taxon>
        <taxon>Tracheophyta</taxon>
        <taxon>Spermatophyta</taxon>
        <taxon>Magnoliopsida</taxon>
        <taxon>Liliopsida</taxon>
        <taxon>Asparagales</taxon>
        <taxon>Iridaceae</taxon>
        <taxon>Iridoideae</taxon>
        <taxon>Irideae</taxon>
        <taxon>Iris</taxon>
    </lineage>
</organism>
<dbReference type="PROSITE" id="PS50089">
    <property type="entry name" value="ZF_RING_2"/>
    <property type="match status" value="1"/>
</dbReference>
<name>A0AAX6FJN5_IRIPA</name>
<evidence type="ECO:0000256" key="8">
    <source>
        <dbReference type="ARBA" id="ARBA00022786"/>
    </source>
</evidence>
<reference evidence="15" key="1">
    <citation type="journal article" date="2023" name="GigaByte">
        <title>Genome assembly of the bearded iris, Iris pallida Lam.</title>
        <authorList>
            <person name="Bruccoleri R.E."/>
            <person name="Oakeley E.J."/>
            <person name="Faust A.M.E."/>
            <person name="Altorfer M."/>
            <person name="Dessus-Babus S."/>
            <person name="Burckhardt D."/>
            <person name="Oertli M."/>
            <person name="Naumann U."/>
            <person name="Petersen F."/>
            <person name="Wong J."/>
        </authorList>
    </citation>
    <scope>NUCLEOTIDE SEQUENCE</scope>
    <source>
        <strain evidence="15">GSM-AAB239-AS_SAM_17_03QT</strain>
    </source>
</reference>
<evidence type="ECO:0000256" key="2">
    <source>
        <dbReference type="ARBA" id="ARBA00004141"/>
    </source>
</evidence>
<dbReference type="PANTHER" id="PTHR47355:SF1">
    <property type="entry name" value="E3 UBIQUITIN-PROTEIN LIGASE SPL2"/>
    <property type="match status" value="1"/>
</dbReference>
<protein>
    <recommendedName>
        <fullName evidence="3">RING-type E3 ubiquitin transferase</fullName>
        <ecNumber evidence="3">2.3.2.27</ecNumber>
    </recommendedName>
</protein>
<keyword evidence="11 13" id="KW-0472">Membrane</keyword>
<feature type="transmembrane region" description="Helical" evidence="13">
    <location>
        <begin position="258"/>
        <end position="279"/>
    </location>
</feature>
<evidence type="ECO:0000256" key="11">
    <source>
        <dbReference type="ARBA" id="ARBA00023136"/>
    </source>
</evidence>
<dbReference type="InterPro" id="IPR022170">
    <property type="entry name" value="MUL1-like"/>
</dbReference>
<keyword evidence="16" id="KW-1185">Reference proteome</keyword>
<dbReference type="AlphaFoldDB" id="A0AAX6FJN5"/>
<dbReference type="GO" id="GO:0008270">
    <property type="term" value="F:zinc ion binding"/>
    <property type="evidence" value="ECO:0007669"/>
    <property type="project" value="UniProtKB-KW"/>
</dbReference>
<dbReference type="GO" id="GO:0061630">
    <property type="term" value="F:ubiquitin protein ligase activity"/>
    <property type="evidence" value="ECO:0007669"/>
    <property type="project" value="UniProtKB-EC"/>
</dbReference>